<organism evidence="3 4">
    <name type="scientific">Candidatus Methanofastidiosum methylothiophilum</name>
    <dbReference type="NCBI Taxonomy" id="1705564"/>
    <lineage>
        <taxon>Archaea</taxon>
        <taxon>Methanobacteriati</taxon>
        <taxon>Methanobacteriota</taxon>
        <taxon>Stenosarchaea group</taxon>
        <taxon>Candidatus Methanofastidiosia</taxon>
        <taxon>Candidatus Methanofastidiosales</taxon>
        <taxon>Candidatus Methanofastidiosaceae</taxon>
        <taxon>Candidatus Methanofastidiosum</taxon>
    </lineage>
</organism>
<gene>
    <name evidence="3" type="ORF">AMQ22_01936</name>
</gene>
<dbReference type="AlphaFoldDB" id="A0A150IST2"/>
<sequence>MPDITLIITAILSSSVIISIVNAIANRSRVKADTTSVLVEKALQTNEEIDKRFHKLYETLKKDYEDKCLECDKYEKKLAECQEKSSYYVSLLIQHGISFRRFDE</sequence>
<evidence type="ECO:0000256" key="1">
    <source>
        <dbReference type="SAM" id="Coils"/>
    </source>
</evidence>
<protein>
    <submittedName>
        <fullName evidence="3">Uncharacterized protein</fullName>
    </submittedName>
</protein>
<dbReference type="Proteomes" id="UP000075398">
    <property type="component" value="Unassembled WGS sequence"/>
</dbReference>
<evidence type="ECO:0000313" key="4">
    <source>
        <dbReference type="Proteomes" id="UP000075398"/>
    </source>
</evidence>
<reference evidence="3 4" key="1">
    <citation type="journal article" date="2016" name="ISME J.">
        <title>Chasing the elusive Euryarchaeota class WSA2: genomes reveal a uniquely fastidious methyl-reducing methanogen.</title>
        <authorList>
            <person name="Nobu M.K."/>
            <person name="Narihiro T."/>
            <person name="Kuroda K."/>
            <person name="Mei R."/>
            <person name="Liu W.T."/>
        </authorList>
    </citation>
    <scope>NUCLEOTIDE SEQUENCE [LARGE SCALE GENOMIC DNA]</scope>
    <source>
        <strain evidence="3">U1lsi0528_Bin055</strain>
    </source>
</reference>
<feature type="transmembrane region" description="Helical" evidence="2">
    <location>
        <begin position="6"/>
        <end position="25"/>
    </location>
</feature>
<keyword evidence="1" id="KW-0175">Coiled coil</keyword>
<accession>A0A150IST2</accession>
<evidence type="ECO:0000256" key="2">
    <source>
        <dbReference type="SAM" id="Phobius"/>
    </source>
</evidence>
<keyword evidence="2" id="KW-0812">Transmembrane</keyword>
<comment type="caution">
    <text evidence="3">The sequence shown here is derived from an EMBL/GenBank/DDBJ whole genome shotgun (WGS) entry which is preliminary data.</text>
</comment>
<name>A0A150IST2_9EURY</name>
<keyword evidence="2" id="KW-0472">Membrane</keyword>
<dbReference type="EMBL" id="LNGC01000144">
    <property type="protein sequence ID" value="KYC47724.1"/>
    <property type="molecule type" value="Genomic_DNA"/>
</dbReference>
<feature type="coiled-coil region" evidence="1">
    <location>
        <begin position="57"/>
        <end position="84"/>
    </location>
</feature>
<keyword evidence="2" id="KW-1133">Transmembrane helix</keyword>
<evidence type="ECO:0000313" key="3">
    <source>
        <dbReference type="EMBL" id="KYC47724.1"/>
    </source>
</evidence>
<proteinExistence type="predicted"/>